<evidence type="ECO:0000256" key="1">
    <source>
        <dbReference type="ARBA" id="ARBA00000852"/>
    </source>
</evidence>
<protein>
    <recommendedName>
        <fullName evidence="3 8">Malonyl-[acyl-carrier protein] O-methyltransferase</fullName>
        <shortName evidence="8">Malonyl-ACP O-methyltransferase</shortName>
        <ecNumber evidence="3 8">2.1.1.197</ecNumber>
    </recommendedName>
    <alternativeName>
        <fullName evidence="8">Biotin synthesis protein BioC</fullName>
    </alternativeName>
</protein>
<dbReference type="CDD" id="cd02440">
    <property type="entry name" value="AdoMet_MTases"/>
    <property type="match status" value="1"/>
</dbReference>
<dbReference type="SUPFAM" id="SSF53335">
    <property type="entry name" value="S-adenosyl-L-methionine-dependent methyltransferases"/>
    <property type="match status" value="1"/>
</dbReference>
<dbReference type="InterPro" id="IPR013216">
    <property type="entry name" value="Methyltransf_11"/>
</dbReference>
<dbReference type="InterPro" id="IPR029063">
    <property type="entry name" value="SAM-dependent_MTases_sf"/>
</dbReference>
<dbReference type="KEGG" id="bhf:C3V43_02475"/>
<comment type="similarity">
    <text evidence="8">Belongs to the methyltransferase superfamily.</text>
</comment>
<dbReference type="GO" id="GO:0102130">
    <property type="term" value="F:malonyl-CoA methyltransferase activity"/>
    <property type="evidence" value="ECO:0007669"/>
    <property type="project" value="UniProtKB-EC"/>
</dbReference>
<dbReference type="InterPro" id="IPR050602">
    <property type="entry name" value="Malonyl-ACP_OMT"/>
</dbReference>
<dbReference type="GeneID" id="94547323"/>
<dbReference type="AlphaFoldDB" id="A0A2R3MP87"/>
<dbReference type="RefSeq" id="WP_106068451.1">
    <property type="nucleotide sequence ID" value="NZ_CP027234.1"/>
</dbReference>
<name>A0A2R3MP87_9BACE</name>
<keyword evidence="7 8" id="KW-0093">Biotin biosynthesis</keyword>
<dbReference type="HAMAP" id="MF_00835">
    <property type="entry name" value="BioC"/>
    <property type="match status" value="1"/>
</dbReference>
<dbReference type="Proteomes" id="UP000295600">
    <property type="component" value="Unassembled WGS sequence"/>
</dbReference>
<reference evidence="9 10" key="1">
    <citation type="submission" date="2019-03" db="EMBL/GenBank/DDBJ databases">
        <title>Genomic Encyclopedia of Type Strains, Phase IV (KMG-IV): sequencing the most valuable type-strain genomes for metagenomic binning, comparative biology and taxonomic classification.</title>
        <authorList>
            <person name="Goeker M."/>
        </authorList>
    </citation>
    <scope>NUCLEOTIDE SEQUENCE [LARGE SCALE GENOMIC DNA]</scope>
    <source>
        <strain evidence="9 10">DSM 23917</strain>
    </source>
</reference>
<comment type="catalytic activity">
    <reaction evidence="1 8">
        <text>malonyl-[ACP] + S-adenosyl-L-methionine = malonyl-[ACP] methyl ester + S-adenosyl-L-homocysteine</text>
        <dbReference type="Rhea" id="RHEA:17105"/>
        <dbReference type="Rhea" id="RHEA-COMP:9623"/>
        <dbReference type="Rhea" id="RHEA-COMP:9954"/>
        <dbReference type="ChEBI" id="CHEBI:57856"/>
        <dbReference type="ChEBI" id="CHEBI:59789"/>
        <dbReference type="ChEBI" id="CHEBI:78449"/>
        <dbReference type="ChEBI" id="CHEBI:78845"/>
        <dbReference type="EC" id="2.1.1.197"/>
    </reaction>
</comment>
<dbReference type="PANTHER" id="PTHR13090:SF1">
    <property type="entry name" value="ARGININE-HYDROXYLASE NDUFAF5, MITOCHONDRIAL"/>
    <property type="match status" value="1"/>
</dbReference>
<proteinExistence type="inferred from homology"/>
<keyword evidence="4 8" id="KW-0489">Methyltransferase</keyword>
<gene>
    <name evidence="8" type="primary">bioC</name>
    <name evidence="9" type="ORF">EV202_1336</name>
</gene>
<evidence type="ECO:0000313" key="9">
    <source>
        <dbReference type="EMBL" id="TCO87299.1"/>
    </source>
</evidence>
<evidence type="ECO:0000256" key="5">
    <source>
        <dbReference type="ARBA" id="ARBA00022679"/>
    </source>
</evidence>
<dbReference type="PANTHER" id="PTHR13090">
    <property type="entry name" value="ARGININE-HYDROXYLASE NDUFAF5, MITOCHONDRIAL"/>
    <property type="match status" value="1"/>
</dbReference>
<dbReference type="UniPathway" id="UPA00078"/>
<organism evidence="9 10">
    <name type="scientific">Prevotella heparinolytica</name>
    <dbReference type="NCBI Taxonomy" id="28113"/>
    <lineage>
        <taxon>Bacteria</taxon>
        <taxon>Pseudomonadati</taxon>
        <taxon>Bacteroidota</taxon>
        <taxon>Bacteroidia</taxon>
        <taxon>Bacteroidales</taxon>
        <taxon>Bacteroidaceae</taxon>
        <taxon>Bacteroides</taxon>
    </lineage>
</organism>
<comment type="caution">
    <text evidence="9">The sequence shown here is derived from an EMBL/GenBank/DDBJ whole genome shotgun (WGS) entry which is preliminary data.</text>
</comment>
<dbReference type="Gene3D" id="3.40.50.150">
    <property type="entry name" value="Vaccinia Virus protein VP39"/>
    <property type="match status" value="1"/>
</dbReference>
<dbReference type="GO" id="GO:0010340">
    <property type="term" value="F:carboxyl-O-methyltransferase activity"/>
    <property type="evidence" value="ECO:0007669"/>
    <property type="project" value="UniProtKB-UniRule"/>
</dbReference>
<evidence type="ECO:0000256" key="3">
    <source>
        <dbReference type="ARBA" id="ARBA00012327"/>
    </source>
</evidence>
<dbReference type="EMBL" id="SLXB01000033">
    <property type="protein sequence ID" value="TCO87299.1"/>
    <property type="molecule type" value="Genomic_DNA"/>
</dbReference>
<sequence length="265" mass="30549">MDKQLIAERFARARNTYAREARVQQQVALKMMRMLTESLLAEDCQPDELSARFRHILEFGCGTGSYSRILLRTLQPETLLLNDLCREMEECIKELCLFPGVSFLPGDAEELDFPKNMDLITSCSTLQWFNDPAAFFTRCHRALTTNGVLAFSTFGSRNMHQIRQLTGHGLSYLPIEELQALLRPAFDIIHAEEEVVSLSFDTPLHVLKHLKETGVTGTEKKIWTRSRLKSFCEEYTRLFHEADDKVTLTYHPIYIIAKKRNQSNE</sequence>
<comment type="pathway">
    <text evidence="2 8">Cofactor biosynthesis; biotin biosynthesis.</text>
</comment>
<accession>A0A2R3MP87</accession>
<evidence type="ECO:0000256" key="2">
    <source>
        <dbReference type="ARBA" id="ARBA00004746"/>
    </source>
</evidence>
<dbReference type="Pfam" id="PF08241">
    <property type="entry name" value="Methyltransf_11"/>
    <property type="match status" value="1"/>
</dbReference>
<dbReference type="EC" id="2.1.1.197" evidence="3 8"/>
<dbReference type="InterPro" id="IPR011814">
    <property type="entry name" value="BioC"/>
</dbReference>
<evidence type="ECO:0000256" key="8">
    <source>
        <dbReference type="HAMAP-Rule" id="MF_00835"/>
    </source>
</evidence>
<dbReference type="GO" id="GO:0009102">
    <property type="term" value="P:biotin biosynthetic process"/>
    <property type="evidence" value="ECO:0007669"/>
    <property type="project" value="UniProtKB-UniRule"/>
</dbReference>
<dbReference type="GO" id="GO:0032259">
    <property type="term" value="P:methylation"/>
    <property type="evidence" value="ECO:0007669"/>
    <property type="project" value="UniProtKB-KW"/>
</dbReference>
<dbReference type="NCBIfam" id="TIGR02072">
    <property type="entry name" value="BioC"/>
    <property type="match status" value="1"/>
</dbReference>
<keyword evidence="5 8" id="KW-0808">Transferase</keyword>
<keyword evidence="6 8" id="KW-0949">S-adenosyl-L-methionine</keyword>
<evidence type="ECO:0000256" key="4">
    <source>
        <dbReference type="ARBA" id="ARBA00022603"/>
    </source>
</evidence>
<evidence type="ECO:0000256" key="7">
    <source>
        <dbReference type="ARBA" id="ARBA00022756"/>
    </source>
</evidence>
<evidence type="ECO:0000256" key="6">
    <source>
        <dbReference type="ARBA" id="ARBA00022691"/>
    </source>
</evidence>
<evidence type="ECO:0000313" key="10">
    <source>
        <dbReference type="Proteomes" id="UP000295600"/>
    </source>
</evidence>
<comment type="function">
    <text evidence="8">Converts the free carboxyl group of a malonyl-thioester to its methyl ester by transfer of a methyl group from S-adenosyl-L-methionine (SAM). It allows to synthesize pimeloyl-ACP via the fatty acid synthetic pathway.</text>
</comment>
<dbReference type="GO" id="GO:0008757">
    <property type="term" value="F:S-adenosylmethionine-dependent methyltransferase activity"/>
    <property type="evidence" value="ECO:0007669"/>
    <property type="project" value="InterPro"/>
</dbReference>